<dbReference type="GO" id="GO:0090149">
    <property type="term" value="P:mitochondrial membrane fission"/>
    <property type="evidence" value="ECO:0007669"/>
    <property type="project" value="InterPro"/>
</dbReference>
<evidence type="ECO:0000313" key="14">
    <source>
        <dbReference type="Proteomes" id="UP000193719"/>
    </source>
</evidence>
<evidence type="ECO:0000256" key="8">
    <source>
        <dbReference type="ARBA" id="ARBA00023136"/>
    </source>
</evidence>
<dbReference type="PANTHER" id="PTHR21252:SF2">
    <property type="entry name" value="MITOCHONDRIAL OUTER MEMBRANE PROTEIN SLC25A46"/>
    <property type="match status" value="1"/>
</dbReference>
<protein>
    <recommendedName>
        <fullName evidence="15">Mitochondrial carrier</fullName>
    </recommendedName>
</protein>
<keyword evidence="6 12" id="KW-1133">Transmembrane helix</keyword>
<feature type="compositionally biased region" description="Polar residues" evidence="11">
    <location>
        <begin position="343"/>
        <end position="366"/>
    </location>
</feature>
<dbReference type="PROSITE" id="PS50920">
    <property type="entry name" value="SOLCAR"/>
    <property type="match status" value="1"/>
</dbReference>
<keyword evidence="2 10" id="KW-0813">Transport</keyword>
<dbReference type="Proteomes" id="UP000193719">
    <property type="component" value="Unassembled WGS sequence"/>
</dbReference>
<evidence type="ECO:0000256" key="10">
    <source>
        <dbReference type="RuleBase" id="RU000488"/>
    </source>
</evidence>
<dbReference type="SUPFAM" id="SSF103506">
    <property type="entry name" value="Mitochondrial carrier"/>
    <property type="match status" value="1"/>
</dbReference>
<reference evidence="13 14" key="1">
    <citation type="submission" date="2016-08" db="EMBL/GenBank/DDBJ databases">
        <title>Genomes of anaerobic fungi encode conserved fungal cellulosomes for biomass hydrolysis.</title>
        <authorList>
            <consortium name="DOE Joint Genome Institute"/>
            <person name="Haitjema C.H."/>
            <person name="Gilmore S.P."/>
            <person name="Henske J.K."/>
            <person name="Solomon K.V."/>
            <person name="De Groot R."/>
            <person name="Kuo A."/>
            <person name="Mondo S.J."/>
            <person name="Salamov A.A."/>
            <person name="Labutti K."/>
            <person name="Zhao Z."/>
            <person name="Chiniquy J."/>
            <person name="Barry K."/>
            <person name="Brewer H.M."/>
            <person name="Purvine S.O."/>
            <person name="Wright A.T."/>
            <person name="Boxma B."/>
            <person name="Van Alen T."/>
            <person name="Hackstein J.H."/>
            <person name="Baker S.E."/>
            <person name="Grigoriev I.V."/>
            <person name="O'Malley M.A."/>
        </authorList>
    </citation>
    <scope>NUCLEOTIDE SEQUENCE [LARGE SCALE GENOMIC DNA]</scope>
    <source>
        <strain evidence="14">finn</strain>
    </source>
</reference>
<proteinExistence type="inferred from homology"/>
<evidence type="ECO:0000313" key="13">
    <source>
        <dbReference type="EMBL" id="ORX56498.1"/>
    </source>
</evidence>
<comment type="similarity">
    <text evidence="10">Belongs to the mitochondrial carrier (TC 2.A.29) family.</text>
</comment>
<reference evidence="13 14" key="2">
    <citation type="submission" date="2016-08" db="EMBL/GenBank/DDBJ databases">
        <title>Pervasive Adenine N6-methylation of Active Genes in Fungi.</title>
        <authorList>
            <consortium name="DOE Joint Genome Institute"/>
            <person name="Mondo S.J."/>
            <person name="Dannebaum R.O."/>
            <person name="Kuo R.C."/>
            <person name="Labutti K."/>
            <person name="Haridas S."/>
            <person name="Kuo A."/>
            <person name="Salamov A."/>
            <person name="Ahrendt S.R."/>
            <person name="Lipzen A."/>
            <person name="Sullivan W."/>
            <person name="Andreopoulos W.B."/>
            <person name="Clum A."/>
            <person name="Lindquist E."/>
            <person name="Daum C."/>
            <person name="Ramamoorthy G.K."/>
            <person name="Gryganskyi A."/>
            <person name="Culley D."/>
            <person name="Magnuson J.K."/>
            <person name="James T.Y."/>
            <person name="O'Malley M.A."/>
            <person name="Stajich J.E."/>
            <person name="Spatafora J.W."/>
            <person name="Visel A."/>
            <person name="Grigoriev I.V."/>
        </authorList>
    </citation>
    <scope>NUCLEOTIDE SEQUENCE [LARGE SCALE GENOMIC DNA]</scope>
    <source>
        <strain evidence="14">finn</strain>
    </source>
</reference>
<dbReference type="EMBL" id="MCFH01000007">
    <property type="protein sequence ID" value="ORX56498.1"/>
    <property type="molecule type" value="Genomic_DNA"/>
</dbReference>
<evidence type="ECO:0000256" key="9">
    <source>
        <dbReference type="PROSITE-ProRule" id="PRU00282"/>
    </source>
</evidence>
<dbReference type="Gene3D" id="1.50.40.10">
    <property type="entry name" value="Mitochondrial carrier domain"/>
    <property type="match status" value="1"/>
</dbReference>
<dbReference type="AlphaFoldDB" id="A0A1Y1VIH9"/>
<dbReference type="OrthoDB" id="2146863at2759"/>
<dbReference type="Pfam" id="PF00153">
    <property type="entry name" value="Mito_carr"/>
    <property type="match status" value="1"/>
</dbReference>
<dbReference type="InterPro" id="IPR018108">
    <property type="entry name" value="MCP_transmembrane"/>
</dbReference>
<gene>
    <name evidence="13" type="ORF">BCR36DRAFT_345629</name>
</gene>
<keyword evidence="5" id="KW-1000">Mitochondrion outer membrane</keyword>
<evidence type="ECO:0008006" key="15">
    <source>
        <dbReference type="Google" id="ProtNLM"/>
    </source>
</evidence>
<feature type="transmembrane region" description="Helical" evidence="12">
    <location>
        <begin position="84"/>
        <end position="106"/>
    </location>
</feature>
<comment type="caution">
    <text evidence="13">The sequence shown here is derived from an EMBL/GenBank/DDBJ whole genome shotgun (WGS) entry which is preliminary data.</text>
</comment>
<evidence type="ECO:0000256" key="11">
    <source>
        <dbReference type="SAM" id="MobiDB-lite"/>
    </source>
</evidence>
<feature type="region of interest" description="Disordered" evidence="11">
    <location>
        <begin position="339"/>
        <end position="406"/>
    </location>
</feature>
<keyword evidence="14" id="KW-1185">Reference proteome</keyword>
<feature type="repeat" description="Solcar" evidence="9">
    <location>
        <begin position="415"/>
        <end position="524"/>
    </location>
</feature>
<feature type="region of interest" description="Disordered" evidence="11">
    <location>
        <begin position="171"/>
        <end position="191"/>
    </location>
</feature>
<organism evidence="13 14">
    <name type="scientific">Piromyces finnis</name>
    <dbReference type="NCBI Taxonomy" id="1754191"/>
    <lineage>
        <taxon>Eukaryota</taxon>
        <taxon>Fungi</taxon>
        <taxon>Fungi incertae sedis</taxon>
        <taxon>Chytridiomycota</taxon>
        <taxon>Chytridiomycota incertae sedis</taxon>
        <taxon>Neocallimastigomycetes</taxon>
        <taxon>Neocallimastigales</taxon>
        <taxon>Neocallimastigaceae</taxon>
        <taxon>Piromyces</taxon>
    </lineage>
</organism>
<evidence type="ECO:0000256" key="2">
    <source>
        <dbReference type="ARBA" id="ARBA00022448"/>
    </source>
</evidence>
<dbReference type="InterPro" id="IPR039158">
    <property type="entry name" value="SLC25A46"/>
</dbReference>
<keyword evidence="4" id="KW-0677">Repeat</keyword>
<dbReference type="InterPro" id="IPR023395">
    <property type="entry name" value="MCP_dom_sf"/>
</dbReference>
<evidence type="ECO:0000256" key="12">
    <source>
        <dbReference type="SAM" id="Phobius"/>
    </source>
</evidence>
<evidence type="ECO:0000256" key="1">
    <source>
        <dbReference type="ARBA" id="ARBA00004374"/>
    </source>
</evidence>
<evidence type="ECO:0000256" key="4">
    <source>
        <dbReference type="ARBA" id="ARBA00022737"/>
    </source>
</evidence>
<evidence type="ECO:0000256" key="6">
    <source>
        <dbReference type="ARBA" id="ARBA00022989"/>
    </source>
</evidence>
<dbReference type="GO" id="GO:0005741">
    <property type="term" value="C:mitochondrial outer membrane"/>
    <property type="evidence" value="ECO:0007669"/>
    <property type="project" value="UniProtKB-SubCell"/>
</dbReference>
<name>A0A1Y1VIH9_9FUNG</name>
<feature type="compositionally biased region" description="Basic and acidic residues" evidence="11">
    <location>
        <begin position="171"/>
        <end position="180"/>
    </location>
</feature>
<sequence>MGLQTWQYLLGISYVNTDNQGNSIYSSDFQFNQSMSISDSRQSINSTATQNSLSEAQNEILSTIENHFKMLNDKLQKKEQMENYMGIIIGFTSLTSSFLISIPFSIIRNRTRAISLLNVRDRELIQYFSNFSEFPEGRLIMECCAESLLYQSCFTLTENIVDNIENLMGNPKEKKKEEKNKKLKKNQVTKKEDKPSLMKTIIVKSIGFIISYPMYKSYICHPINYPKNMIQNYKSIFLSIKKKIINSFIRDGFKSKTQGVITSNIVNQTVSSFPSSSTYDHACLERMPIIDTTPWYSPFFTTIFYWISYDVIEMLIYKGISHLYFNNINSNNHKAIQRKPIPSRQNSQSQHLGQQEQNINDDVNNNSTFPPSSISTSQTQDQQPQSQSSSNKEQRQNNGRSPQHAKLMKTSTMLKRVYIDIFCRLASNLLTKIITYPIDTVCVKLLTNGSNIKPTYRHVSKPSFPLSDTYPLLNKNIHGFWSCCQHIYQTKGILGFYENFLYGMVPEIIFNTVILEITYYASNYILKYVESKYEIIPKSKYKNRKKK</sequence>
<comment type="subcellular location">
    <subcellularLocation>
        <location evidence="1">Mitochondrion outer membrane</location>
        <topology evidence="1">Multi-pass membrane protein</topology>
    </subcellularLocation>
</comment>
<evidence type="ECO:0000256" key="5">
    <source>
        <dbReference type="ARBA" id="ARBA00022787"/>
    </source>
</evidence>
<keyword evidence="7" id="KW-0496">Mitochondrion</keyword>
<feature type="compositionally biased region" description="Low complexity" evidence="11">
    <location>
        <begin position="367"/>
        <end position="390"/>
    </location>
</feature>
<evidence type="ECO:0000256" key="7">
    <source>
        <dbReference type="ARBA" id="ARBA00023128"/>
    </source>
</evidence>
<dbReference type="PANTHER" id="PTHR21252">
    <property type="entry name" value="TB1 PROTEIN-RELATED"/>
    <property type="match status" value="1"/>
</dbReference>
<evidence type="ECO:0000256" key="3">
    <source>
        <dbReference type="ARBA" id="ARBA00022692"/>
    </source>
</evidence>
<keyword evidence="3 9" id="KW-0812">Transmembrane</keyword>
<keyword evidence="8 9" id="KW-0472">Membrane</keyword>
<accession>A0A1Y1VIH9</accession>